<dbReference type="Pfam" id="PF04052">
    <property type="entry name" value="TolB_N"/>
    <property type="match status" value="1"/>
</dbReference>
<dbReference type="Proteomes" id="UP001197609">
    <property type="component" value="Unassembled WGS sequence"/>
</dbReference>
<gene>
    <name evidence="6" type="primary">tolB</name>
    <name evidence="6" type="ORF">K8G79_06805</name>
</gene>
<keyword evidence="3" id="KW-0732">Signal</keyword>
<name>A0AAJ1EJE1_9BACT</name>
<dbReference type="PANTHER" id="PTHR36842">
    <property type="entry name" value="PROTEIN TOLB HOMOLOG"/>
    <property type="match status" value="1"/>
</dbReference>
<dbReference type="HAMAP" id="MF_00671">
    <property type="entry name" value="TolB"/>
    <property type="match status" value="1"/>
</dbReference>
<dbReference type="SUPFAM" id="SSF69304">
    <property type="entry name" value="Tricorn protease N-terminal domain"/>
    <property type="match status" value="1"/>
</dbReference>
<comment type="caution">
    <text evidence="6">The sequence shown here is derived from an EMBL/GenBank/DDBJ whole genome shotgun (WGS) entry which is preliminary data.</text>
</comment>
<dbReference type="GO" id="GO:0017038">
    <property type="term" value="P:protein import"/>
    <property type="evidence" value="ECO:0007669"/>
    <property type="project" value="InterPro"/>
</dbReference>
<dbReference type="AlphaFoldDB" id="A0AAJ1EJE1"/>
<dbReference type="SUPFAM" id="SSF52964">
    <property type="entry name" value="TolB, N-terminal domain"/>
    <property type="match status" value="1"/>
</dbReference>
<dbReference type="Gene3D" id="3.40.50.10070">
    <property type="entry name" value="TolB, N-terminal domain"/>
    <property type="match status" value="1"/>
</dbReference>
<dbReference type="PANTHER" id="PTHR36842:SF1">
    <property type="entry name" value="PROTEIN TOLB"/>
    <property type="match status" value="1"/>
</dbReference>
<dbReference type="NCBIfam" id="TIGR02800">
    <property type="entry name" value="propeller_TolB"/>
    <property type="match status" value="1"/>
</dbReference>
<keyword evidence="4" id="KW-0574">Periplasm</keyword>
<dbReference type="Gene3D" id="2.120.10.30">
    <property type="entry name" value="TolB, C-terminal domain"/>
    <property type="match status" value="2"/>
</dbReference>
<dbReference type="InterPro" id="IPR014167">
    <property type="entry name" value="Tol-Pal_TolB"/>
</dbReference>
<evidence type="ECO:0000256" key="2">
    <source>
        <dbReference type="ARBA" id="ARBA00009820"/>
    </source>
</evidence>
<dbReference type="InterPro" id="IPR007195">
    <property type="entry name" value="TolB_N"/>
</dbReference>
<evidence type="ECO:0000256" key="4">
    <source>
        <dbReference type="ARBA" id="ARBA00022764"/>
    </source>
</evidence>
<proteinExistence type="inferred from homology"/>
<dbReference type="GO" id="GO:0042597">
    <property type="term" value="C:periplasmic space"/>
    <property type="evidence" value="ECO:0007669"/>
    <property type="project" value="UniProtKB-SubCell"/>
</dbReference>
<comment type="subcellular location">
    <subcellularLocation>
        <location evidence="1">Periplasm</location>
    </subcellularLocation>
</comment>
<sequence length="444" mass="48609">MRLCRNMRLGRALFVFGLCVVAIPPLPVVSAEEKYTVDIVRKEAQKIAIAVVGFPPLKASPTTDDLGTRAGAILTDDLKSAGMFDVIDPSFLPIEAARVEIGQEKGLLPALNSLKVQAVVVGKLSSRGSELILEGQLFEVVKGEMLSGKRYVGDPRTLRTMVHRLADEVVFRLTGEKGIASSRIAYVSSVNGAKEIYVMDYDAYNPLLITGNHSINLSPRWSPDGKKIAYTSYRDQNPDLFVIDLETGRRQKISSSPGLNVAPAWSPDGERLAFSMSNGTGTNLFLIRPDGAGLRQLTQGPHIDISPSFAPNGRQIVFNSDRGGTPQIYLMDIEGTNVRRLTFGVGDYSVSPRWSPRGDKIAFVGRLRGSFDIFLINPDGTGLVQLTSSSRNNEEPSWSADGRHILFTSTRNGSRHLYIMAADGSNQRRLTKSGQEHYLADWSP</sequence>
<reference evidence="6 7" key="1">
    <citation type="journal article" date="2021" name="bioRxiv">
        <title>Unraveling nitrogen, sulfur and carbon metabolic pathways and microbial community transcriptional responses to substrate deprivation and toxicity stresses in a bioreactor mimicking anoxic brackish coastal sediment conditions.</title>
        <authorList>
            <person name="Martins P.D."/>
            <person name="Echeveste M.J."/>
            <person name="Arshad A."/>
            <person name="Kurth J."/>
            <person name="Ouboter H."/>
            <person name="Jetten M.S.M."/>
            <person name="Welte C.U."/>
        </authorList>
    </citation>
    <scope>NUCLEOTIDE SEQUENCE [LARGE SCALE GENOMIC DNA]</scope>
    <source>
        <strain evidence="6">MAG_38</strain>
    </source>
</reference>
<accession>A0AAJ1EJE1</accession>
<dbReference type="InterPro" id="IPR011042">
    <property type="entry name" value="6-blade_b-propeller_TolB-like"/>
</dbReference>
<comment type="similarity">
    <text evidence="2">Belongs to the TolB family.</text>
</comment>
<evidence type="ECO:0000313" key="7">
    <source>
        <dbReference type="Proteomes" id="UP001197609"/>
    </source>
</evidence>
<dbReference type="EMBL" id="JAIOIU010000081">
    <property type="protein sequence ID" value="MBZ0159825.1"/>
    <property type="molecule type" value="Genomic_DNA"/>
</dbReference>
<feature type="domain" description="TolB N-terminal" evidence="5">
    <location>
        <begin position="36"/>
        <end position="145"/>
    </location>
</feature>
<organism evidence="6 7">
    <name type="scientific">Candidatus Methylomirabilis tolerans</name>
    <dbReference type="NCBI Taxonomy" id="3123416"/>
    <lineage>
        <taxon>Bacteria</taxon>
        <taxon>Candidatus Methylomirabilota</taxon>
        <taxon>Candidatus Methylomirabilia</taxon>
        <taxon>Candidatus Methylomirabilales</taxon>
        <taxon>Candidatus Methylomirabilaceae</taxon>
        <taxon>Candidatus Methylomirabilis</taxon>
    </lineage>
</organism>
<dbReference type="InterPro" id="IPR011659">
    <property type="entry name" value="WD40"/>
</dbReference>
<evidence type="ECO:0000259" key="5">
    <source>
        <dbReference type="Pfam" id="PF04052"/>
    </source>
</evidence>
<protein>
    <submittedName>
        <fullName evidence="6">Tol-Pal system beta propeller repeat protein TolB</fullName>
    </submittedName>
</protein>
<evidence type="ECO:0000256" key="3">
    <source>
        <dbReference type="ARBA" id="ARBA00022729"/>
    </source>
</evidence>
<dbReference type="Pfam" id="PF07676">
    <property type="entry name" value="PD40"/>
    <property type="match status" value="5"/>
</dbReference>
<evidence type="ECO:0000313" key="6">
    <source>
        <dbReference type="EMBL" id="MBZ0159825.1"/>
    </source>
</evidence>
<evidence type="ECO:0000256" key="1">
    <source>
        <dbReference type="ARBA" id="ARBA00004418"/>
    </source>
</evidence>